<evidence type="ECO:0000256" key="6">
    <source>
        <dbReference type="ARBA" id="ARBA00023136"/>
    </source>
</evidence>
<evidence type="ECO:0000256" key="2">
    <source>
        <dbReference type="ARBA" id="ARBA00005697"/>
    </source>
</evidence>
<evidence type="ECO:0000256" key="1">
    <source>
        <dbReference type="ARBA" id="ARBA00004141"/>
    </source>
</evidence>
<evidence type="ECO:0000256" key="3">
    <source>
        <dbReference type="ARBA" id="ARBA00022448"/>
    </source>
</evidence>
<evidence type="ECO:0000256" key="4">
    <source>
        <dbReference type="ARBA" id="ARBA00022692"/>
    </source>
</evidence>
<keyword evidence="3" id="KW-0813">Transport</keyword>
<dbReference type="GO" id="GO:0015853">
    <property type="term" value="P:adenine transport"/>
    <property type="evidence" value="ECO:0007669"/>
    <property type="project" value="TreeGrafter"/>
</dbReference>
<dbReference type="PANTHER" id="PTHR43337:SF3">
    <property type="entry name" value="PURINE TRANSPORTER"/>
    <property type="match status" value="1"/>
</dbReference>
<feature type="transmembrane region" description="Helical" evidence="8">
    <location>
        <begin position="365"/>
        <end position="382"/>
    </location>
</feature>
<evidence type="ECO:0000313" key="10">
    <source>
        <dbReference type="Proteomes" id="UP000275385"/>
    </source>
</evidence>
<dbReference type="InterPro" id="IPR006043">
    <property type="entry name" value="NCS2"/>
</dbReference>
<dbReference type="Pfam" id="PF00860">
    <property type="entry name" value="Xan_ur_permease"/>
    <property type="match status" value="1"/>
</dbReference>
<gene>
    <name evidence="9" type="ORF">DL546_002445</name>
</gene>
<evidence type="ECO:0000256" key="7">
    <source>
        <dbReference type="SAM" id="MobiDB-lite"/>
    </source>
</evidence>
<dbReference type="OrthoDB" id="431212at2759"/>
<feature type="transmembrane region" description="Helical" evidence="8">
    <location>
        <begin position="491"/>
        <end position="515"/>
    </location>
</feature>
<name>A0A420YAS0_9PEZI</name>
<organism evidence="9 10">
    <name type="scientific">Coniochaeta pulveracea</name>
    <dbReference type="NCBI Taxonomy" id="177199"/>
    <lineage>
        <taxon>Eukaryota</taxon>
        <taxon>Fungi</taxon>
        <taxon>Dikarya</taxon>
        <taxon>Ascomycota</taxon>
        <taxon>Pezizomycotina</taxon>
        <taxon>Sordariomycetes</taxon>
        <taxon>Sordariomycetidae</taxon>
        <taxon>Coniochaetales</taxon>
        <taxon>Coniochaetaceae</taxon>
        <taxon>Coniochaeta</taxon>
    </lineage>
</organism>
<keyword evidence="4 8" id="KW-0812">Transmembrane</keyword>
<feature type="compositionally biased region" description="Polar residues" evidence="7">
    <location>
        <begin position="673"/>
        <end position="699"/>
    </location>
</feature>
<comment type="caution">
    <text evidence="9">The sequence shown here is derived from an EMBL/GenBank/DDBJ whole genome shotgun (WGS) entry which is preliminary data.</text>
</comment>
<evidence type="ECO:0000256" key="5">
    <source>
        <dbReference type="ARBA" id="ARBA00022989"/>
    </source>
</evidence>
<feature type="transmembrane region" description="Helical" evidence="8">
    <location>
        <begin position="527"/>
        <end position="548"/>
    </location>
</feature>
<dbReference type="PANTHER" id="PTHR43337">
    <property type="entry name" value="XANTHINE/URACIL PERMEASE C887.17-RELATED"/>
    <property type="match status" value="1"/>
</dbReference>
<dbReference type="GO" id="GO:0015854">
    <property type="term" value="P:guanine transport"/>
    <property type="evidence" value="ECO:0007669"/>
    <property type="project" value="TreeGrafter"/>
</dbReference>
<evidence type="ECO:0008006" key="11">
    <source>
        <dbReference type="Google" id="ProtNLM"/>
    </source>
</evidence>
<keyword evidence="10" id="KW-1185">Reference proteome</keyword>
<feature type="transmembrane region" description="Helical" evidence="8">
    <location>
        <begin position="310"/>
        <end position="330"/>
    </location>
</feature>
<comment type="subcellular location">
    <subcellularLocation>
        <location evidence="1">Membrane</location>
        <topology evidence="1">Multi-pass membrane protein</topology>
    </subcellularLocation>
</comment>
<feature type="transmembrane region" description="Helical" evidence="8">
    <location>
        <begin position="448"/>
        <end position="470"/>
    </location>
</feature>
<dbReference type="GO" id="GO:0005886">
    <property type="term" value="C:plasma membrane"/>
    <property type="evidence" value="ECO:0007669"/>
    <property type="project" value="TreeGrafter"/>
</dbReference>
<dbReference type="Proteomes" id="UP000275385">
    <property type="component" value="Unassembled WGS sequence"/>
</dbReference>
<dbReference type="STRING" id="177199.A0A420YAS0"/>
<protein>
    <recommendedName>
        <fullName evidence="11">Xanthine/uracil permease</fullName>
    </recommendedName>
</protein>
<dbReference type="InterPro" id="IPR045018">
    <property type="entry name" value="Azg-like"/>
</dbReference>
<comment type="similarity">
    <text evidence="2">Belongs to the nucleobase:cation symporter-2 (NCS2) (TC 2.A.40) family. Azg-like subfamily.</text>
</comment>
<dbReference type="GO" id="GO:0005345">
    <property type="term" value="F:purine nucleobase transmembrane transporter activity"/>
    <property type="evidence" value="ECO:0007669"/>
    <property type="project" value="TreeGrafter"/>
</dbReference>
<evidence type="ECO:0000256" key="8">
    <source>
        <dbReference type="SAM" id="Phobius"/>
    </source>
</evidence>
<dbReference type="AlphaFoldDB" id="A0A420YAS0"/>
<feature type="transmembrane region" description="Helical" evidence="8">
    <location>
        <begin position="387"/>
        <end position="403"/>
    </location>
</feature>
<proteinExistence type="inferred from homology"/>
<keyword evidence="5 8" id="KW-1133">Transmembrane helix</keyword>
<accession>A0A420YAS0</accession>
<keyword evidence="6 8" id="KW-0472">Membrane</keyword>
<feature type="transmembrane region" description="Helical" evidence="8">
    <location>
        <begin position="598"/>
        <end position="620"/>
    </location>
</feature>
<dbReference type="EMBL" id="QVQW01000025">
    <property type="protein sequence ID" value="RKU44907.1"/>
    <property type="molecule type" value="Genomic_DNA"/>
</dbReference>
<reference evidence="9 10" key="1">
    <citation type="submission" date="2018-08" db="EMBL/GenBank/DDBJ databases">
        <title>Draft genome of the lignicolous fungus Coniochaeta pulveracea.</title>
        <authorList>
            <person name="Borstlap C.J."/>
            <person name="De Witt R.N."/>
            <person name="Botha A."/>
            <person name="Volschenk H."/>
        </authorList>
    </citation>
    <scope>NUCLEOTIDE SEQUENCE [LARGE SCALE GENOMIC DNA]</scope>
    <source>
        <strain evidence="9 10">CAB683</strain>
    </source>
</reference>
<feature type="transmembrane region" description="Helical" evidence="8">
    <location>
        <begin position="268"/>
        <end position="289"/>
    </location>
</feature>
<sequence length="723" mass="79173">MIETPCTWSPTRQQRIWSKVPRDRTFLCVWSSLAHSDSQSPVPAPAPSFLEHPPLLTFLFASPWRTLLRAEPAAFAFPPLFRPVPATMETQSANKLHEDESTMQVMEEDVPELGRYEAFKQRCRRAAHTIRGVERRVNHSTFGRMFRLKGCGHEHEIQDASFLSEIRAGLTTFATMAYIIAVNSRILADSGGTCVCDIDSTNRCRNEDYDACAQILHLDLITATCAVAGMACILFGTLTNLPVCLAPGMGLNAYFTYQVVGVKGTGSVPYQLALAAVFSEGWIFMALALTGMRHWLVKIIPATIKTASGVGIGLFITLIGMSYSAGIGLVTGAVNSPTSIAGCPPEYLDSQTGQCTGHFMTNPKMWLGIVAGGMFTTFLMAFRMKSAIVLGIILVSVMSWPRNTPFTYFPYTDEGNARFDYFKEVAAFHPIEKTLNVLDFQMGGDKGYHFALALFTFLYVDLIDCTATLYSMARFCNRSRNKQGDFPRATVAYCTDALMISLGSLVGCSPVTAFVESGAGIAEGGRTGLTAITCGCCFLISLFFAPVFASIPPWATGCTLIIVGCLMIRQVVSINWKYAGDAIPSFVTLAMIPFTYSVAYGLIAGLLIYTILNLMIWLVIKVSHGSIVPKDYDSKEYWTWRPAGEKPLIFQLFSRHGYWRDKRAGSQGPPLVSSDSTTSFRTSMPGESTINDGHGSASSGEEKEPAGPLQRVPSPRPFRSTQL</sequence>
<feature type="region of interest" description="Disordered" evidence="7">
    <location>
        <begin position="664"/>
        <end position="723"/>
    </location>
</feature>
<evidence type="ECO:0000313" key="9">
    <source>
        <dbReference type="EMBL" id="RKU44907.1"/>
    </source>
</evidence>